<reference evidence="3" key="1">
    <citation type="journal article" date="2007" name="Plant Cell">
        <title>Dothideomycete-plant interactions illuminated by genome sequencing and EST analysis of the wheat pathogen Stagonospora nodorum.</title>
        <authorList>
            <person name="Hane J.K."/>
            <person name="Lowe R.G."/>
            <person name="Solomon P.S."/>
            <person name="Tan K.C."/>
            <person name="Schoch C.L."/>
            <person name="Spatafora J.W."/>
            <person name="Crous P.W."/>
            <person name="Kodira C."/>
            <person name="Birren B.W."/>
            <person name="Galagan J.E."/>
            <person name="Torriani S.F."/>
            <person name="McDonald B.A."/>
            <person name="Oliver R.P."/>
        </authorList>
    </citation>
    <scope>NUCLEOTIDE SEQUENCE [LARGE SCALE GENOMIC DNA]</scope>
    <source>
        <strain evidence="3">SN15 / ATCC MYA-4574 / FGSC 10173</strain>
    </source>
</reference>
<feature type="region of interest" description="Disordered" evidence="1">
    <location>
        <begin position="85"/>
        <end position="106"/>
    </location>
</feature>
<sequence>MSTCFQPFDVPPTARGDGDKGGFISFFGKKSKGIQEIQSLPSLKKSPPPAGESVFSNASQYDSAISEASYEDSPYGSNVLLEPVERGSRTGSRQSDHAAKAAQGTQGPFARALAKMENAGARIVATRLSEEWEGLEDDESYQEVIFEKRLWALTAYQRLTQNKQLQSPAHELLSNSRPADQRRILHLHGSLASRPLLRNEEWARCFFDCMRTLKPGGQLDILTLDCHMSCEGPKLSAWVDDHISTRLEEEGLSMQASDTVLDTMEIDLHGKFLHARQGEEWFWSRKDLREECERHKTKMVLTIACATKPKASPGESYLDI</sequence>
<accession>Q0U3K6</accession>
<dbReference type="RefSeq" id="XP_001803864.1">
    <property type="nucleotide sequence ID" value="XM_001803812.1"/>
</dbReference>
<dbReference type="HOGENOM" id="CLU_869072_0_0_1"/>
<dbReference type="GeneID" id="5980784"/>
<evidence type="ECO:0000313" key="3">
    <source>
        <dbReference type="Proteomes" id="UP000001055"/>
    </source>
</evidence>
<dbReference type="Proteomes" id="UP000001055">
    <property type="component" value="Unassembled WGS sequence"/>
</dbReference>
<dbReference type="EMBL" id="CH445351">
    <property type="protein sequence ID" value="EAT79105.2"/>
    <property type="molecule type" value="Genomic_DNA"/>
</dbReference>
<dbReference type="eggNOG" id="ENOG502S0RS">
    <property type="taxonomic scope" value="Eukaryota"/>
</dbReference>
<protein>
    <submittedName>
        <fullName evidence="2">Uncharacterized protein</fullName>
    </submittedName>
</protein>
<evidence type="ECO:0000313" key="2">
    <source>
        <dbReference type="EMBL" id="EAT79105.2"/>
    </source>
</evidence>
<evidence type="ECO:0000256" key="1">
    <source>
        <dbReference type="SAM" id="MobiDB-lite"/>
    </source>
</evidence>
<feature type="compositionally biased region" description="Basic and acidic residues" evidence="1">
    <location>
        <begin position="85"/>
        <end position="99"/>
    </location>
</feature>
<name>Q0U3K6_PHANO</name>
<organism evidence="2 3">
    <name type="scientific">Phaeosphaeria nodorum (strain SN15 / ATCC MYA-4574 / FGSC 10173)</name>
    <name type="common">Glume blotch fungus</name>
    <name type="synonym">Parastagonospora nodorum</name>
    <dbReference type="NCBI Taxonomy" id="321614"/>
    <lineage>
        <taxon>Eukaryota</taxon>
        <taxon>Fungi</taxon>
        <taxon>Dikarya</taxon>
        <taxon>Ascomycota</taxon>
        <taxon>Pezizomycotina</taxon>
        <taxon>Dothideomycetes</taxon>
        <taxon>Pleosporomycetidae</taxon>
        <taxon>Pleosporales</taxon>
        <taxon>Pleosporineae</taxon>
        <taxon>Phaeosphaeriaceae</taxon>
        <taxon>Parastagonospora</taxon>
    </lineage>
</organism>
<proteinExistence type="predicted"/>
<dbReference type="VEuPathDB" id="FungiDB:JI435_136580"/>
<gene>
    <name evidence="2" type="ORF">SNOG_13658</name>
</gene>
<dbReference type="KEGG" id="pno:SNOG_13658"/>
<dbReference type="AlphaFoldDB" id="Q0U3K6"/>
<feature type="region of interest" description="Disordered" evidence="1">
    <location>
        <begin position="1"/>
        <end position="22"/>
    </location>
</feature>
<dbReference type="InParanoid" id="Q0U3K6"/>